<dbReference type="Proteomes" id="UP000271098">
    <property type="component" value="Unassembled WGS sequence"/>
</dbReference>
<dbReference type="GO" id="GO:0033179">
    <property type="term" value="C:proton-transporting V-type ATPase, V0 domain"/>
    <property type="evidence" value="ECO:0007669"/>
    <property type="project" value="InterPro"/>
</dbReference>
<comment type="subcellular location">
    <subcellularLocation>
        <location evidence="1">Membrane</location>
        <topology evidence="1">Multi-pass membrane protein</topology>
    </subcellularLocation>
</comment>
<reference evidence="11" key="1">
    <citation type="submission" date="2016-06" db="UniProtKB">
        <authorList>
            <consortium name="WormBaseParasite"/>
        </authorList>
    </citation>
    <scope>IDENTIFICATION</scope>
</reference>
<accession>A0A183DAS4</accession>
<evidence type="ECO:0000256" key="8">
    <source>
        <dbReference type="RuleBase" id="RU361189"/>
    </source>
</evidence>
<keyword evidence="5" id="KW-1133">Transmembrane helix</keyword>
<evidence type="ECO:0000256" key="1">
    <source>
        <dbReference type="ARBA" id="ARBA00004141"/>
    </source>
</evidence>
<evidence type="ECO:0000313" key="10">
    <source>
        <dbReference type="Proteomes" id="UP000271098"/>
    </source>
</evidence>
<keyword evidence="8" id="KW-0375">Hydrogen ion transport</keyword>
<dbReference type="WBParaSite" id="GPUH_0000582301-mRNA-1">
    <property type="protein sequence ID" value="GPUH_0000582301-mRNA-1"/>
    <property type="gene ID" value="GPUH_0000582301"/>
</dbReference>
<keyword evidence="3 8" id="KW-0813">Transport</keyword>
<evidence type="ECO:0000313" key="9">
    <source>
        <dbReference type="EMBL" id="VDK52257.1"/>
    </source>
</evidence>
<keyword evidence="6 8" id="KW-0406">Ion transport</keyword>
<comment type="similarity">
    <text evidence="2 8">Belongs to the V-ATPase 116 kDa subunit family.</text>
</comment>
<dbReference type="InterPro" id="IPR002490">
    <property type="entry name" value="V-ATPase_116kDa_su"/>
</dbReference>
<evidence type="ECO:0000256" key="2">
    <source>
        <dbReference type="ARBA" id="ARBA00009904"/>
    </source>
</evidence>
<dbReference type="GO" id="GO:0005886">
    <property type="term" value="C:plasma membrane"/>
    <property type="evidence" value="ECO:0007669"/>
    <property type="project" value="TreeGrafter"/>
</dbReference>
<evidence type="ECO:0000256" key="4">
    <source>
        <dbReference type="ARBA" id="ARBA00022692"/>
    </source>
</evidence>
<sequence length="225" mass="25839">MCTKSVFVIFYKGDRLRIIVEKDRHAAARDVKARISDMHTVLGQTQEHRHKVLQAASTSLTQWKKQVRMQKSVYHTLNLFTFDAIGKFFIAECWVPYADLENVRLALEKGVRVTVQLRELMPPIKAVYYSLSKIREPRKDNFFETLETARKWVSILMSESPVLILEKSGSSVKPVLNLLETAEEPPTYNRVNKFTTVFQGIVDSYGIASYLEINPGQTKILKICV</sequence>
<evidence type="ECO:0000256" key="5">
    <source>
        <dbReference type="ARBA" id="ARBA00022989"/>
    </source>
</evidence>
<dbReference type="GO" id="GO:0007035">
    <property type="term" value="P:vacuolar acidification"/>
    <property type="evidence" value="ECO:0007669"/>
    <property type="project" value="TreeGrafter"/>
</dbReference>
<keyword evidence="10" id="KW-1185">Reference proteome</keyword>
<dbReference type="EMBL" id="UYRT01012769">
    <property type="protein sequence ID" value="VDK52257.1"/>
    <property type="molecule type" value="Genomic_DNA"/>
</dbReference>
<keyword evidence="4" id="KW-0812">Transmembrane</keyword>
<dbReference type="GO" id="GO:0046961">
    <property type="term" value="F:proton-transporting ATPase activity, rotational mechanism"/>
    <property type="evidence" value="ECO:0007669"/>
    <property type="project" value="InterPro"/>
</dbReference>
<dbReference type="PANTHER" id="PTHR11629:SF73">
    <property type="entry name" value="V-TYPE PROTON ATPASE 116 KDA SUBUNIT A 2"/>
    <property type="match status" value="1"/>
</dbReference>
<evidence type="ECO:0000256" key="7">
    <source>
        <dbReference type="ARBA" id="ARBA00023136"/>
    </source>
</evidence>
<proteinExistence type="inferred from homology"/>
<dbReference type="AlphaFoldDB" id="A0A183DAS4"/>
<evidence type="ECO:0000256" key="6">
    <source>
        <dbReference type="ARBA" id="ARBA00023065"/>
    </source>
</evidence>
<gene>
    <name evidence="9" type="ORF">GPUH_LOCUS5815</name>
</gene>
<keyword evidence="7" id="KW-0472">Membrane</keyword>
<organism evidence="11">
    <name type="scientific">Gongylonema pulchrum</name>
    <dbReference type="NCBI Taxonomy" id="637853"/>
    <lineage>
        <taxon>Eukaryota</taxon>
        <taxon>Metazoa</taxon>
        <taxon>Ecdysozoa</taxon>
        <taxon>Nematoda</taxon>
        <taxon>Chromadorea</taxon>
        <taxon>Rhabditida</taxon>
        <taxon>Spirurina</taxon>
        <taxon>Spiruromorpha</taxon>
        <taxon>Spiruroidea</taxon>
        <taxon>Gongylonematidae</taxon>
        <taxon>Gongylonema</taxon>
    </lineage>
</organism>
<dbReference type="GO" id="GO:0016471">
    <property type="term" value="C:vacuolar proton-transporting V-type ATPase complex"/>
    <property type="evidence" value="ECO:0007669"/>
    <property type="project" value="TreeGrafter"/>
</dbReference>
<evidence type="ECO:0000313" key="11">
    <source>
        <dbReference type="WBParaSite" id="GPUH_0000582301-mRNA-1"/>
    </source>
</evidence>
<reference evidence="9 10" key="2">
    <citation type="submission" date="2018-11" db="EMBL/GenBank/DDBJ databases">
        <authorList>
            <consortium name="Pathogen Informatics"/>
        </authorList>
    </citation>
    <scope>NUCLEOTIDE SEQUENCE [LARGE SCALE GENOMIC DNA]</scope>
</reference>
<dbReference type="OrthoDB" id="10264220at2759"/>
<name>A0A183DAS4_9BILA</name>
<protein>
    <recommendedName>
        <fullName evidence="8">V-type proton ATPase subunit a</fullName>
    </recommendedName>
</protein>
<evidence type="ECO:0000256" key="3">
    <source>
        <dbReference type="ARBA" id="ARBA00022448"/>
    </source>
</evidence>
<comment type="function">
    <text evidence="8">Essential component of the vacuolar proton pump (V-ATPase), a multimeric enzyme that catalyzes the translocation of protons across the membranes. Required for assembly and activity of the V-ATPase.</text>
</comment>
<dbReference type="Pfam" id="PF01496">
    <property type="entry name" value="V_ATPase_I"/>
    <property type="match status" value="2"/>
</dbReference>
<dbReference type="GO" id="GO:0051117">
    <property type="term" value="F:ATPase binding"/>
    <property type="evidence" value="ECO:0007669"/>
    <property type="project" value="TreeGrafter"/>
</dbReference>
<dbReference type="PANTHER" id="PTHR11629">
    <property type="entry name" value="VACUOLAR PROTON ATPASES"/>
    <property type="match status" value="1"/>
</dbReference>